<proteinExistence type="predicted"/>
<reference evidence="6" key="1">
    <citation type="submission" date="2017-03" db="EMBL/GenBank/DDBJ databases">
        <authorList>
            <person name="Rodrigo-Torres L."/>
            <person name="Arahal R.D."/>
            <person name="Lucena T."/>
        </authorList>
    </citation>
    <scope>NUCLEOTIDE SEQUENCE [LARGE SCALE GENOMIC DNA]</scope>
    <source>
        <strain evidence="6">CECT 8370</strain>
    </source>
</reference>
<dbReference type="Pfam" id="PF00571">
    <property type="entry name" value="CBS"/>
    <property type="match status" value="2"/>
</dbReference>
<dbReference type="PROSITE" id="PS51371">
    <property type="entry name" value="CBS"/>
    <property type="match status" value="2"/>
</dbReference>
<dbReference type="SUPFAM" id="SSF54631">
    <property type="entry name" value="CBS-domain pair"/>
    <property type="match status" value="1"/>
</dbReference>
<evidence type="ECO:0000313" key="5">
    <source>
        <dbReference type="EMBL" id="SLN67459.1"/>
    </source>
</evidence>
<keyword evidence="1 2" id="KW-0129">CBS domain</keyword>
<evidence type="ECO:0000256" key="1">
    <source>
        <dbReference type="ARBA" id="ARBA00023122"/>
    </source>
</evidence>
<protein>
    <submittedName>
        <fullName evidence="5">Hypoxic response protein 1</fullName>
    </submittedName>
</protein>
<dbReference type="CDD" id="cd04622">
    <property type="entry name" value="CBS_pair_HRP1_like"/>
    <property type="match status" value="1"/>
</dbReference>
<dbReference type="AlphaFoldDB" id="A0A1X7A1L6"/>
<dbReference type="Gene3D" id="3.10.580.10">
    <property type="entry name" value="CBS-domain"/>
    <property type="match status" value="1"/>
</dbReference>
<evidence type="ECO:0000256" key="3">
    <source>
        <dbReference type="SAM" id="MobiDB-lite"/>
    </source>
</evidence>
<dbReference type="Proteomes" id="UP000194012">
    <property type="component" value="Unassembled WGS sequence"/>
</dbReference>
<organism evidence="5 6">
    <name type="scientific">Roseovarius gaetbuli</name>
    <dbReference type="NCBI Taxonomy" id="1356575"/>
    <lineage>
        <taxon>Bacteria</taxon>
        <taxon>Pseudomonadati</taxon>
        <taxon>Pseudomonadota</taxon>
        <taxon>Alphaproteobacteria</taxon>
        <taxon>Rhodobacterales</taxon>
        <taxon>Roseobacteraceae</taxon>
        <taxon>Roseovarius</taxon>
    </lineage>
</organism>
<keyword evidence="6" id="KW-1185">Reference proteome</keyword>
<feature type="region of interest" description="Disordered" evidence="3">
    <location>
        <begin position="1"/>
        <end position="34"/>
    </location>
</feature>
<dbReference type="EMBL" id="FWFJ01000039">
    <property type="protein sequence ID" value="SLN67459.1"/>
    <property type="molecule type" value="Genomic_DNA"/>
</dbReference>
<name>A0A1X7A1L6_9RHOB</name>
<feature type="domain" description="CBS" evidence="4">
    <location>
        <begin position="60"/>
        <end position="117"/>
    </location>
</feature>
<evidence type="ECO:0000256" key="2">
    <source>
        <dbReference type="PROSITE-ProRule" id="PRU00703"/>
    </source>
</evidence>
<dbReference type="InterPro" id="IPR046342">
    <property type="entry name" value="CBS_dom_sf"/>
</dbReference>
<evidence type="ECO:0000313" key="6">
    <source>
        <dbReference type="Proteomes" id="UP000194012"/>
    </source>
</evidence>
<sequence>MEENGKEADTLAKGGASKQPNPPTGAVDRVSDQSAIRSAHYTKMKSYPAQETAMEISKAMHENADWVSADTLISEIANMMKKEDIGAVPIGKDDKLVGMITDRDIALRVVAAGRDPEKTTAEDVMTKGIVYCRTTETVEDAIHLMDQKKIRRLPVLDDKKRLVGMLSLGDVAHSVSRDLSGELLQAVSDHHR</sequence>
<dbReference type="InterPro" id="IPR051257">
    <property type="entry name" value="Diverse_CBS-Domain"/>
</dbReference>
<accession>A0A1X7A1L6</accession>
<dbReference type="PANTHER" id="PTHR43080">
    <property type="entry name" value="CBS DOMAIN-CONTAINING PROTEIN CBSX3, MITOCHONDRIAL"/>
    <property type="match status" value="1"/>
</dbReference>
<dbReference type="InterPro" id="IPR000644">
    <property type="entry name" value="CBS_dom"/>
</dbReference>
<gene>
    <name evidence="5" type="primary">hrp1_2</name>
    <name evidence="5" type="ORF">ROG8370_03144</name>
</gene>
<feature type="domain" description="CBS" evidence="4">
    <location>
        <begin position="125"/>
        <end position="183"/>
    </location>
</feature>
<dbReference type="SMART" id="SM00116">
    <property type="entry name" value="CBS"/>
    <property type="match status" value="2"/>
</dbReference>
<dbReference type="PANTHER" id="PTHR43080:SF2">
    <property type="entry name" value="CBS DOMAIN-CONTAINING PROTEIN"/>
    <property type="match status" value="1"/>
</dbReference>
<evidence type="ECO:0000259" key="4">
    <source>
        <dbReference type="PROSITE" id="PS51371"/>
    </source>
</evidence>
<feature type="compositionally biased region" description="Basic and acidic residues" evidence="3">
    <location>
        <begin position="1"/>
        <end position="10"/>
    </location>
</feature>